<reference evidence="2" key="1">
    <citation type="journal article" date="2013" name="Science">
        <title>The Amborella genome and the evolution of flowering plants.</title>
        <authorList>
            <consortium name="Amborella Genome Project"/>
        </authorList>
    </citation>
    <scope>NUCLEOTIDE SEQUENCE [LARGE SCALE GENOMIC DNA]</scope>
</reference>
<name>W1PH61_AMBTC</name>
<dbReference type="Gramene" id="ERN06971">
    <property type="protein sequence ID" value="ERN06971"/>
    <property type="gene ID" value="AMTR_s00005p00268630"/>
</dbReference>
<dbReference type="AlphaFoldDB" id="W1PH61"/>
<keyword evidence="2" id="KW-1185">Reference proteome</keyword>
<dbReference type="EMBL" id="KI393866">
    <property type="protein sequence ID" value="ERN06971.1"/>
    <property type="molecule type" value="Genomic_DNA"/>
</dbReference>
<gene>
    <name evidence="1" type="ORF">AMTR_s00005p00268630</name>
</gene>
<organism evidence="1 2">
    <name type="scientific">Amborella trichopoda</name>
    <dbReference type="NCBI Taxonomy" id="13333"/>
    <lineage>
        <taxon>Eukaryota</taxon>
        <taxon>Viridiplantae</taxon>
        <taxon>Streptophyta</taxon>
        <taxon>Embryophyta</taxon>
        <taxon>Tracheophyta</taxon>
        <taxon>Spermatophyta</taxon>
        <taxon>Magnoliopsida</taxon>
        <taxon>Amborellales</taxon>
        <taxon>Amborellaceae</taxon>
        <taxon>Amborella</taxon>
    </lineage>
</organism>
<accession>W1PH61</accession>
<dbReference type="HOGENOM" id="CLU_2187438_0_0_1"/>
<evidence type="ECO:0000313" key="1">
    <source>
        <dbReference type="EMBL" id="ERN06971.1"/>
    </source>
</evidence>
<evidence type="ECO:0000313" key="2">
    <source>
        <dbReference type="Proteomes" id="UP000017836"/>
    </source>
</evidence>
<proteinExistence type="predicted"/>
<protein>
    <submittedName>
        <fullName evidence="1">Uncharacterized protein</fullName>
    </submittedName>
</protein>
<sequence>MSRNSRPSCWRFLTWRRRIYSSTLWMACSHGLSKSYNNTGAGPRIGHGYASNRWNSRGTTHLSNKPLSVAKEKVGEIERGPPPTKRVLTSLQARKMAKVTKKTRHDQSP</sequence>
<dbReference type="Proteomes" id="UP000017836">
    <property type="component" value="Unassembled WGS sequence"/>
</dbReference>